<dbReference type="PANTHER" id="PTHR43649:SF31">
    <property type="entry name" value="SN-GLYCEROL-3-PHOSPHATE-BINDING PERIPLASMIC PROTEIN UGPB"/>
    <property type="match status" value="1"/>
</dbReference>
<sequence>MKIRKITAVLLAGLVMALGLSSCGSNSKSETPTSVIVWHYYNGAQQQIFDELVQEFNETVGAEQNIVVDSQNQGTISELTDKVLKAIHGEIGADEVPDVFAAYADTAYEIDQLDMAADLSSYLSQEEMDQYVASYLEEGRFSDDGDLKIFPVAKSTELLMLNNTAWQEFSSATGIDASSLSTWEGIAKAAEEYYNWTDAQTPDVPDDGKVFFGRDAFANYIIIGSKQLGTELFQVSGGKVNLQVNAEVMRKLWDNFYVPYINGYYGAYGRFRSDDMKTGDLVAMVCASSGATYFPAEVTSEDGTSYPIEGSVYPLPNFEGTDNAMAVQQGAGMVVTKSNEIKEKAAVTFLKWFTAPEQNVRFAMSSGYLPVTYEGNSQSAIDQAIKESGQPVSDIVRSSLDIGVTMTQDYTFYTSKAFKNGFDARNIVEYSMMDQANADLEQIQNLMSQGSSRADAVARYNTDENFENWLNSFETALNQAIDK</sequence>
<evidence type="ECO:0000313" key="7">
    <source>
        <dbReference type="Proteomes" id="UP000712157"/>
    </source>
</evidence>
<feature type="signal peptide" evidence="5">
    <location>
        <begin position="1"/>
        <end position="27"/>
    </location>
</feature>
<organism evidence="6 7">
    <name type="scientific">Diplocloster agilis</name>
    <dbReference type="NCBI Taxonomy" id="2850323"/>
    <lineage>
        <taxon>Bacteria</taxon>
        <taxon>Bacillati</taxon>
        <taxon>Bacillota</taxon>
        <taxon>Clostridia</taxon>
        <taxon>Lachnospirales</taxon>
        <taxon>Lachnospiraceae</taxon>
        <taxon>Diplocloster</taxon>
    </lineage>
</organism>
<comment type="subcellular location">
    <subcellularLocation>
        <location evidence="1">Cell envelope</location>
    </subcellularLocation>
</comment>
<evidence type="ECO:0000256" key="1">
    <source>
        <dbReference type="ARBA" id="ARBA00004196"/>
    </source>
</evidence>
<name>A0A949K0T3_9FIRM</name>
<dbReference type="Pfam" id="PF13416">
    <property type="entry name" value="SBP_bac_8"/>
    <property type="match status" value="1"/>
</dbReference>
<evidence type="ECO:0000256" key="4">
    <source>
        <dbReference type="ARBA" id="ARBA00022729"/>
    </source>
</evidence>
<dbReference type="EMBL" id="JAHQCW010000042">
    <property type="protein sequence ID" value="MBU9738818.1"/>
    <property type="molecule type" value="Genomic_DNA"/>
</dbReference>
<keyword evidence="3" id="KW-0813">Transport</keyword>
<dbReference type="PROSITE" id="PS51257">
    <property type="entry name" value="PROKAR_LIPOPROTEIN"/>
    <property type="match status" value="1"/>
</dbReference>
<evidence type="ECO:0000256" key="5">
    <source>
        <dbReference type="SAM" id="SignalP"/>
    </source>
</evidence>
<reference evidence="6" key="1">
    <citation type="submission" date="2021-06" db="EMBL/GenBank/DDBJ databases">
        <title>Description of novel taxa of the family Lachnospiraceae.</title>
        <authorList>
            <person name="Chaplin A.V."/>
            <person name="Sokolova S.R."/>
            <person name="Pikina A.P."/>
            <person name="Korzhanova M."/>
            <person name="Belova V."/>
            <person name="Korostin D."/>
            <person name="Efimov B.A."/>
        </authorList>
    </citation>
    <scope>NUCLEOTIDE SEQUENCE</scope>
    <source>
        <strain evidence="6">ASD5720</strain>
    </source>
</reference>
<dbReference type="AlphaFoldDB" id="A0A949K0T3"/>
<keyword evidence="4 5" id="KW-0732">Signal</keyword>
<dbReference type="Proteomes" id="UP000712157">
    <property type="component" value="Unassembled WGS sequence"/>
</dbReference>
<gene>
    <name evidence="6" type="ORF">KTH89_19950</name>
</gene>
<dbReference type="RefSeq" id="WP_238722859.1">
    <property type="nucleotide sequence ID" value="NZ_JAHQCW010000042.1"/>
</dbReference>
<dbReference type="InterPro" id="IPR050490">
    <property type="entry name" value="Bact_solute-bd_prot1"/>
</dbReference>
<protein>
    <submittedName>
        <fullName evidence="6">Extracellular solute-binding protein</fullName>
    </submittedName>
</protein>
<evidence type="ECO:0000256" key="2">
    <source>
        <dbReference type="ARBA" id="ARBA00008520"/>
    </source>
</evidence>
<evidence type="ECO:0000256" key="3">
    <source>
        <dbReference type="ARBA" id="ARBA00022448"/>
    </source>
</evidence>
<dbReference type="PANTHER" id="PTHR43649">
    <property type="entry name" value="ARABINOSE-BINDING PROTEIN-RELATED"/>
    <property type="match status" value="1"/>
</dbReference>
<dbReference type="InterPro" id="IPR006059">
    <property type="entry name" value="SBP"/>
</dbReference>
<dbReference type="Gene3D" id="3.40.190.10">
    <property type="entry name" value="Periplasmic binding protein-like II"/>
    <property type="match status" value="1"/>
</dbReference>
<dbReference type="SUPFAM" id="SSF53850">
    <property type="entry name" value="Periplasmic binding protein-like II"/>
    <property type="match status" value="1"/>
</dbReference>
<comment type="caution">
    <text evidence="6">The sequence shown here is derived from an EMBL/GenBank/DDBJ whole genome shotgun (WGS) entry which is preliminary data.</text>
</comment>
<proteinExistence type="inferred from homology"/>
<accession>A0A949K0T3</accession>
<feature type="chain" id="PRO_5039302771" evidence="5">
    <location>
        <begin position="28"/>
        <end position="483"/>
    </location>
</feature>
<dbReference type="GO" id="GO:0030313">
    <property type="term" value="C:cell envelope"/>
    <property type="evidence" value="ECO:0007669"/>
    <property type="project" value="UniProtKB-SubCell"/>
</dbReference>
<evidence type="ECO:0000313" key="6">
    <source>
        <dbReference type="EMBL" id="MBU9738818.1"/>
    </source>
</evidence>
<comment type="similarity">
    <text evidence="2">Belongs to the bacterial solute-binding protein 1 family.</text>
</comment>
<keyword evidence="7" id="KW-1185">Reference proteome</keyword>